<proteinExistence type="predicted"/>
<feature type="transmembrane region" description="Helical" evidence="7">
    <location>
        <begin position="58"/>
        <end position="74"/>
    </location>
</feature>
<evidence type="ECO:0000256" key="2">
    <source>
        <dbReference type="ARBA" id="ARBA00022448"/>
    </source>
</evidence>
<organism evidence="9 10">
    <name type="scientific">Aliivibrio sifiae</name>
    <dbReference type="NCBI Taxonomy" id="566293"/>
    <lineage>
        <taxon>Bacteria</taxon>
        <taxon>Pseudomonadati</taxon>
        <taxon>Pseudomonadota</taxon>
        <taxon>Gammaproteobacteria</taxon>
        <taxon>Vibrionales</taxon>
        <taxon>Vibrionaceae</taxon>
        <taxon>Aliivibrio</taxon>
    </lineage>
</organism>
<evidence type="ECO:0000313" key="8">
    <source>
        <dbReference type="EMBL" id="GLR73947.1"/>
    </source>
</evidence>
<keyword evidence="2" id="KW-0813">Transport</keyword>
<feature type="transmembrane region" description="Helical" evidence="7">
    <location>
        <begin position="399"/>
        <end position="418"/>
    </location>
</feature>
<feature type="transmembrane region" description="Helical" evidence="7">
    <location>
        <begin position="104"/>
        <end position="122"/>
    </location>
</feature>
<feature type="transmembrane region" description="Helical" evidence="7">
    <location>
        <begin position="9"/>
        <end position="26"/>
    </location>
</feature>
<comment type="subcellular location">
    <subcellularLocation>
        <location evidence="1">Cell membrane</location>
        <topology evidence="1">Multi-pass membrane protein</topology>
    </subcellularLocation>
</comment>
<keyword evidence="11" id="KW-1185">Reference proteome</keyword>
<keyword evidence="4 7" id="KW-0812">Transmembrane</keyword>
<evidence type="ECO:0000313" key="10">
    <source>
        <dbReference type="Proteomes" id="UP000239273"/>
    </source>
</evidence>
<reference evidence="9 10" key="2">
    <citation type="submission" date="2016-12" db="EMBL/GenBank/DDBJ databases">
        <title>Diversity of luminous bacteria.</title>
        <authorList>
            <person name="Yoshizawa S."/>
            <person name="Kogure K."/>
        </authorList>
    </citation>
    <scope>NUCLEOTIDE SEQUENCE [LARGE SCALE GENOMIC DNA]</scope>
    <source>
        <strain evidence="9 10">NBRC 105001</strain>
    </source>
</reference>
<comment type="caution">
    <text evidence="9">The sequence shown here is derived from an EMBL/GenBank/DDBJ whole genome shotgun (WGS) entry which is preliminary data.</text>
</comment>
<dbReference type="Proteomes" id="UP000239273">
    <property type="component" value="Unassembled WGS sequence"/>
</dbReference>
<dbReference type="Proteomes" id="UP001156660">
    <property type="component" value="Unassembled WGS sequence"/>
</dbReference>
<dbReference type="OrthoDB" id="5750541at2"/>
<evidence type="ECO:0000256" key="5">
    <source>
        <dbReference type="ARBA" id="ARBA00022989"/>
    </source>
</evidence>
<feature type="transmembrane region" description="Helical" evidence="7">
    <location>
        <begin position="32"/>
        <end position="51"/>
    </location>
</feature>
<keyword evidence="3" id="KW-1003">Cell membrane</keyword>
<evidence type="ECO:0000256" key="1">
    <source>
        <dbReference type="ARBA" id="ARBA00004651"/>
    </source>
</evidence>
<dbReference type="AlphaFoldDB" id="A0A2S7X6G1"/>
<reference evidence="11" key="3">
    <citation type="journal article" date="2019" name="Int. J. Syst. Evol. Microbiol.">
        <title>The Global Catalogue of Microorganisms (GCM) 10K type strain sequencing project: providing services to taxonomists for standard genome sequencing and annotation.</title>
        <authorList>
            <consortium name="The Broad Institute Genomics Platform"/>
            <consortium name="The Broad Institute Genome Sequencing Center for Infectious Disease"/>
            <person name="Wu L."/>
            <person name="Ma J."/>
        </authorList>
    </citation>
    <scope>NUCLEOTIDE SEQUENCE [LARGE SCALE GENOMIC DNA]</scope>
    <source>
        <strain evidence="11">NBRC 105001</strain>
    </source>
</reference>
<dbReference type="GO" id="GO:0005886">
    <property type="term" value="C:plasma membrane"/>
    <property type="evidence" value="ECO:0007669"/>
    <property type="project" value="UniProtKB-SubCell"/>
</dbReference>
<evidence type="ECO:0000256" key="7">
    <source>
        <dbReference type="SAM" id="Phobius"/>
    </source>
</evidence>
<name>A0A2S7X6G1_9GAMM</name>
<gene>
    <name evidence="9" type="ORF">BTO23_12405</name>
    <name evidence="8" type="ORF">GCM10007855_08210</name>
</gene>
<dbReference type="InterPro" id="IPR006726">
    <property type="entry name" value="PHBA_efflux_AaeB/fusaric-R"/>
</dbReference>
<dbReference type="EMBL" id="MSCP01000002">
    <property type="protein sequence ID" value="PQJ86930.1"/>
    <property type="molecule type" value="Genomic_DNA"/>
</dbReference>
<dbReference type="PANTHER" id="PTHR30509">
    <property type="entry name" value="P-HYDROXYBENZOIC ACID EFFLUX PUMP SUBUNIT-RELATED"/>
    <property type="match status" value="1"/>
</dbReference>
<dbReference type="GO" id="GO:0022857">
    <property type="term" value="F:transmembrane transporter activity"/>
    <property type="evidence" value="ECO:0007669"/>
    <property type="project" value="InterPro"/>
</dbReference>
<keyword evidence="5 7" id="KW-1133">Transmembrane helix</keyword>
<reference evidence="8" key="1">
    <citation type="journal article" date="2014" name="Int. J. Syst. Evol. Microbiol.">
        <title>Complete genome of a new Firmicutes species belonging to the dominant human colonic microbiota ('Ruminococcus bicirculans') reveals two chromosomes and a selective capacity to utilize plant glucans.</title>
        <authorList>
            <consortium name="NISC Comparative Sequencing Program"/>
            <person name="Wegmann U."/>
            <person name="Louis P."/>
            <person name="Goesmann A."/>
            <person name="Henrissat B."/>
            <person name="Duncan S.H."/>
            <person name="Flint H.J."/>
        </authorList>
    </citation>
    <scope>NUCLEOTIDE SEQUENCE</scope>
    <source>
        <strain evidence="8">NBRC 105001</strain>
    </source>
</reference>
<dbReference type="Pfam" id="PF04632">
    <property type="entry name" value="FUSC"/>
    <property type="match status" value="1"/>
</dbReference>
<accession>A0A2S7X6G1</accession>
<feature type="transmembrane region" description="Helical" evidence="7">
    <location>
        <begin position="349"/>
        <end position="368"/>
    </location>
</feature>
<feature type="transmembrane region" description="Helical" evidence="7">
    <location>
        <begin position="374"/>
        <end position="392"/>
    </location>
</feature>
<sequence>MLNASTKEAIKAALAVTLALYLAMWFQLEKSYWAATTVAVMALNETFAHSLQKGRNRVFGAIFGIGYALFLLSVFPQDRFLFIAFYTLFLGLSLFMSSNEKLGYIFVQGFTVCTVICCMGGFNSDYTFYYMVLRIQETALGIMVFTLVYKLVWPITTQTVFIQQYIKLRDTLSLALEKFEDGTLSSDDIKHIRQSENKPHQFLLLPNKDSYELLFYKKKWLERLYEIKIIAYLLENSKANSDELMKYLPYIKHNLSVFCTTKPPQPLLPLSLLESTKHCVTHHPRSYHRTLKQHIQDDSLKVAQGVSMFIASILFWIYLPIPGGFIFPMLAGILAANLPQLPPSVIKDAFWGTIGFGCFYLMQFVFILPSFTEIWQLASFYLINVFAIWMLFKSPRMVIFRVLSVNLLLTFTSGALNLTPSYNISIPLMMMVYLLLVLMIAKLFASLFNPRVSYGLPH</sequence>
<evidence type="ECO:0000313" key="9">
    <source>
        <dbReference type="EMBL" id="PQJ86930.1"/>
    </source>
</evidence>
<dbReference type="PANTHER" id="PTHR30509:SF9">
    <property type="entry name" value="MULTIDRUG RESISTANCE PROTEIN MDTO"/>
    <property type="match status" value="1"/>
</dbReference>
<evidence type="ECO:0000256" key="6">
    <source>
        <dbReference type="ARBA" id="ARBA00023136"/>
    </source>
</evidence>
<dbReference type="RefSeq" id="WP_105063672.1">
    <property type="nucleotide sequence ID" value="NZ_BSOU01000002.1"/>
</dbReference>
<feature type="transmembrane region" description="Helical" evidence="7">
    <location>
        <begin position="424"/>
        <end position="445"/>
    </location>
</feature>
<reference evidence="8" key="4">
    <citation type="submission" date="2023-01" db="EMBL/GenBank/DDBJ databases">
        <title>Draft genome sequence of Aliivibrio sifiae strain NBRC 105001.</title>
        <authorList>
            <person name="Sun Q."/>
            <person name="Mori K."/>
        </authorList>
    </citation>
    <scope>NUCLEOTIDE SEQUENCE</scope>
    <source>
        <strain evidence="8">NBRC 105001</strain>
    </source>
</reference>
<keyword evidence="6 7" id="KW-0472">Membrane</keyword>
<feature type="transmembrane region" description="Helical" evidence="7">
    <location>
        <begin position="80"/>
        <end position="97"/>
    </location>
</feature>
<protein>
    <submittedName>
        <fullName evidence="9">FUSC family protein</fullName>
    </submittedName>
    <submittedName>
        <fullName evidence="8">Fusaric acid resistance protein</fullName>
    </submittedName>
</protein>
<dbReference type="EMBL" id="BSOU01000002">
    <property type="protein sequence ID" value="GLR73947.1"/>
    <property type="molecule type" value="Genomic_DNA"/>
</dbReference>
<evidence type="ECO:0000256" key="4">
    <source>
        <dbReference type="ARBA" id="ARBA00022692"/>
    </source>
</evidence>
<evidence type="ECO:0000256" key="3">
    <source>
        <dbReference type="ARBA" id="ARBA00022475"/>
    </source>
</evidence>
<evidence type="ECO:0000313" key="11">
    <source>
        <dbReference type="Proteomes" id="UP001156660"/>
    </source>
</evidence>